<gene>
    <name evidence="2" type="ORF">EKL94_15505</name>
</gene>
<dbReference type="Gene3D" id="2.30.29.80">
    <property type="match status" value="1"/>
</dbReference>
<dbReference type="EMBL" id="RXLZ01000047">
    <property type="protein sequence ID" value="RTQ87499.1"/>
    <property type="molecule type" value="Genomic_DNA"/>
</dbReference>
<sequence length="137" mass="15414">MSMTVMNAVPLALDEAHVDAPVERIRPPRAAQAGQPWHGPWGPDIPQEKSVPEKETQEVLVDGADVEGIAHQYVVYRTLEKRWRWVLLARNSKRLAESARDYTSKENCVRALFLTIGVAATAPVWNCVDMIWEVRGP</sequence>
<comment type="caution">
    <text evidence="2">The sequence shown here is derived from an EMBL/GenBank/DDBJ whole genome shotgun (WGS) entry which is preliminary data.</text>
</comment>
<dbReference type="SUPFAM" id="SSF160113">
    <property type="entry name" value="YegP-like"/>
    <property type="match status" value="1"/>
</dbReference>
<proteinExistence type="predicted"/>
<evidence type="ECO:0000256" key="1">
    <source>
        <dbReference type="SAM" id="MobiDB-lite"/>
    </source>
</evidence>
<dbReference type="RefSeq" id="WP_126929765.1">
    <property type="nucleotide sequence ID" value="NZ_RXLZ01000047.1"/>
</dbReference>
<name>A0A431UDA5_STEMA</name>
<evidence type="ECO:0000313" key="2">
    <source>
        <dbReference type="EMBL" id="RTQ87499.1"/>
    </source>
</evidence>
<dbReference type="Proteomes" id="UP000271705">
    <property type="component" value="Unassembled WGS sequence"/>
</dbReference>
<dbReference type="InterPro" id="IPR036913">
    <property type="entry name" value="YegP-like_sf"/>
</dbReference>
<protein>
    <recommendedName>
        <fullName evidence="4">DUF1508 domain-containing protein</fullName>
    </recommendedName>
</protein>
<feature type="region of interest" description="Disordered" evidence="1">
    <location>
        <begin position="29"/>
        <end position="53"/>
    </location>
</feature>
<organism evidence="2 3">
    <name type="scientific">Stenotrophomonas maltophilia</name>
    <name type="common">Pseudomonas maltophilia</name>
    <name type="synonym">Xanthomonas maltophilia</name>
    <dbReference type="NCBI Taxonomy" id="40324"/>
    <lineage>
        <taxon>Bacteria</taxon>
        <taxon>Pseudomonadati</taxon>
        <taxon>Pseudomonadota</taxon>
        <taxon>Gammaproteobacteria</taxon>
        <taxon>Lysobacterales</taxon>
        <taxon>Lysobacteraceae</taxon>
        <taxon>Stenotrophomonas</taxon>
        <taxon>Stenotrophomonas maltophilia group</taxon>
    </lineage>
</organism>
<evidence type="ECO:0008006" key="4">
    <source>
        <dbReference type="Google" id="ProtNLM"/>
    </source>
</evidence>
<evidence type="ECO:0000313" key="3">
    <source>
        <dbReference type="Proteomes" id="UP000271705"/>
    </source>
</evidence>
<dbReference type="AlphaFoldDB" id="A0A431UDA5"/>
<reference evidence="2 3" key="1">
    <citation type="submission" date="2018-12" db="EMBL/GenBank/DDBJ databases">
        <authorList>
            <person name="Kartti S."/>
            <person name="Manni A."/>
            <person name="Chemao El Fihri M.W."/>
            <person name="Laamarti M."/>
            <person name="Temsamani L."/>
            <person name="El Jamali J.E."/>
            <person name="Ouadghiri M."/>
            <person name="Ibrahimi A."/>
            <person name="Filati-Maltouf A."/>
        </authorList>
    </citation>
    <scope>NUCLEOTIDE SEQUENCE [LARGE SCALE GENOMIC DNA]</scope>
    <source>
        <strain evidence="2 3">MDMC339</strain>
    </source>
</reference>
<accession>A0A431UDA5</accession>